<gene>
    <name evidence="2" type="ORF">AABB31_22110</name>
</gene>
<feature type="transmembrane region" description="Helical" evidence="1">
    <location>
        <begin position="109"/>
        <end position="131"/>
    </location>
</feature>
<dbReference type="RefSeq" id="WP_342076883.1">
    <property type="nucleotide sequence ID" value="NZ_CP151767.2"/>
</dbReference>
<evidence type="ECO:0000256" key="1">
    <source>
        <dbReference type="SAM" id="Phobius"/>
    </source>
</evidence>
<name>A0AAN0NKP3_9RHOB</name>
<keyword evidence="3" id="KW-1185">Reference proteome</keyword>
<dbReference type="Proteomes" id="UP001470809">
    <property type="component" value="Chromosome"/>
</dbReference>
<keyword evidence="1" id="KW-0812">Transmembrane</keyword>
<feature type="transmembrane region" description="Helical" evidence="1">
    <location>
        <begin position="81"/>
        <end position="97"/>
    </location>
</feature>
<evidence type="ECO:0000313" key="2">
    <source>
        <dbReference type="EMBL" id="WZU67572.1"/>
    </source>
</evidence>
<evidence type="ECO:0000313" key="3">
    <source>
        <dbReference type="Proteomes" id="UP001470809"/>
    </source>
</evidence>
<dbReference type="AlphaFoldDB" id="A0AAN0NKP3"/>
<organism evidence="2 3">
    <name type="scientific">Yoonia rhodophyticola</name>
    <dbReference type="NCBI Taxonomy" id="3137370"/>
    <lineage>
        <taxon>Bacteria</taxon>
        <taxon>Pseudomonadati</taxon>
        <taxon>Pseudomonadota</taxon>
        <taxon>Alphaproteobacteria</taxon>
        <taxon>Rhodobacterales</taxon>
        <taxon>Paracoccaceae</taxon>
        <taxon>Yoonia</taxon>
    </lineage>
</organism>
<feature type="transmembrane region" description="Helical" evidence="1">
    <location>
        <begin position="58"/>
        <end position="75"/>
    </location>
</feature>
<proteinExistence type="predicted"/>
<feature type="transmembrane region" description="Helical" evidence="1">
    <location>
        <begin position="9"/>
        <end position="29"/>
    </location>
</feature>
<dbReference type="EMBL" id="CP151767">
    <property type="protein sequence ID" value="WZU67572.1"/>
    <property type="molecule type" value="Genomic_DNA"/>
</dbReference>
<sequence length="179" mass="19826">MADIPNTRIWINRTVFVLIAFVIIVVQLVPLDMRPVIWAWPDVLLAATLAWVARRPDYLPVIVIAIVFLLTDLLFQRPPGLWAALVVLLTEAVRKRARGIRNMPLLLEWGMIAFGIVGITLANRLVLAVVMTPQAPLGLTLIQMIATILSYPLVVAIAHFVFGVTRPAPGQVDGRGQRL</sequence>
<reference evidence="2" key="1">
    <citation type="submission" date="2024-08" db="EMBL/GenBank/DDBJ databases">
        <title>Phylogenomic analyses of a clade within the roseobacter group suggest taxonomic reassignments of species of the genera Aestuariivita, Citreicella, Loktanella, Nautella, Pelagibaca, Ruegeria, Thalassobius, Thiobacimonas and Tropicibacter, and the proposal o.</title>
        <authorList>
            <person name="Jeon C.O."/>
        </authorList>
    </citation>
    <scope>NUCLEOTIDE SEQUENCE</scope>
    <source>
        <strain evidence="2">SS1-5</strain>
    </source>
</reference>
<protein>
    <submittedName>
        <fullName evidence="2">Rod shape-determining protein MreD</fullName>
    </submittedName>
</protein>
<feature type="transmembrane region" description="Helical" evidence="1">
    <location>
        <begin position="35"/>
        <end position="53"/>
    </location>
</feature>
<keyword evidence="1" id="KW-1133">Transmembrane helix</keyword>
<accession>A0AAN0NKP3</accession>
<dbReference type="KEGG" id="yrh:AABB31_22110"/>
<keyword evidence="1" id="KW-0472">Membrane</keyword>
<feature type="transmembrane region" description="Helical" evidence="1">
    <location>
        <begin position="137"/>
        <end position="162"/>
    </location>
</feature>